<feature type="transmembrane region" description="Helical" evidence="11">
    <location>
        <begin position="76"/>
        <end position="94"/>
    </location>
</feature>
<dbReference type="PROSITE" id="PS50283">
    <property type="entry name" value="NA_SOLUT_SYMP_3"/>
    <property type="match status" value="1"/>
</dbReference>
<keyword evidence="4" id="KW-1003">Cell membrane</keyword>
<dbReference type="Gene3D" id="1.20.1730.10">
    <property type="entry name" value="Sodium/glucose cotransporter"/>
    <property type="match status" value="1"/>
</dbReference>
<feature type="transmembrane region" description="Helical" evidence="11">
    <location>
        <begin position="264"/>
        <end position="288"/>
    </location>
</feature>
<dbReference type="GO" id="GO:0015293">
    <property type="term" value="F:symporter activity"/>
    <property type="evidence" value="ECO:0007669"/>
    <property type="project" value="UniProtKB-KW"/>
</dbReference>
<evidence type="ECO:0000256" key="11">
    <source>
        <dbReference type="SAM" id="Phobius"/>
    </source>
</evidence>
<feature type="transmembrane region" description="Helical" evidence="11">
    <location>
        <begin position="359"/>
        <end position="381"/>
    </location>
</feature>
<accession>A0A4Z0BSL6</accession>
<evidence type="ECO:0000256" key="5">
    <source>
        <dbReference type="ARBA" id="ARBA00022692"/>
    </source>
</evidence>
<sequence length="492" mass="52511">MLMTFIVLYLLASIAIGLYAARRVHNTADYAVAGRSLPLAIVIATTFATWFGSETVLGVPARFVSENLGAVVEDPFGSSICLILVGLFFAYKLYQRNLITLGDFYRQRFGRLIEVLASLMIIMSYLGWVAAQVTALGLVFHLLAPETLSVTAGMVLGTGIVLIYTLFGGMWSVALTDFVQMIVIAVGLLLIAWFAADLAGGAGRVIEYAATNGKFQFFPEGGAQEWLFFFAAAITMMLGSIPQQDVFQRVMSAKDAKTAVRGPIIGGSLYLLFAFIPMFIVAAAVVVMGDSAVQLLADDPQKVLPSLVLERMPVLLQVAFFGALLSAIMSTASATLLAPSTTFVENILRNLVPGMSDQATLRAMRISVLVFTGIVLGYAIVMQGTSIYDLVAGAYQVPLVGAFIPLVFGLYWKRATTQGALASVVLGLGTWLFFAFTPLSVVFPQQLAGLLAALAGMLAGSLAPQWIANHHGHVHHFQGSGEGGRETVGARG</sequence>
<evidence type="ECO:0000313" key="13">
    <source>
        <dbReference type="Proteomes" id="UP000297564"/>
    </source>
</evidence>
<evidence type="ECO:0000256" key="3">
    <source>
        <dbReference type="ARBA" id="ARBA00022448"/>
    </source>
</evidence>
<dbReference type="PANTHER" id="PTHR48086:SF7">
    <property type="entry name" value="SODIUM-SOLUTE SYMPORTER-RELATED"/>
    <property type="match status" value="1"/>
</dbReference>
<dbReference type="GO" id="GO:0006814">
    <property type="term" value="P:sodium ion transport"/>
    <property type="evidence" value="ECO:0007669"/>
    <property type="project" value="UniProtKB-KW"/>
</dbReference>
<feature type="transmembrane region" description="Helical" evidence="11">
    <location>
        <begin position="6"/>
        <end position="24"/>
    </location>
</feature>
<keyword evidence="8 11" id="KW-0472">Membrane</keyword>
<feature type="transmembrane region" description="Helical" evidence="11">
    <location>
        <begin position="419"/>
        <end position="441"/>
    </location>
</feature>
<keyword evidence="6" id="KW-0769">Symport</keyword>
<gene>
    <name evidence="12" type="ORF">EZ242_08750</name>
</gene>
<dbReference type="Pfam" id="PF00474">
    <property type="entry name" value="SSF"/>
    <property type="match status" value="1"/>
</dbReference>
<dbReference type="InterPro" id="IPR050277">
    <property type="entry name" value="Sodium:Solute_Symporter"/>
</dbReference>
<evidence type="ECO:0000256" key="10">
    <source>
        <dbReference type="RuleBase" id="RU362091"/>
    </source>
</evidence>
<feature type="transmembrane region" description="Helical" evidence="11">
    <location>
        <begin position="150"/>
        <end position="171"/>
    </location>
</feature>
<evidence type="ECO:0000313" key="12">
    <source>
        <dbReference type="EMBL" id="TFZ01454.1"/>
    </source>
</evidence>
<dbReference type="PROSITE" id="PS00457">
    <property type="entry name" value="NA_SOLUT_SYMP_2"/>
    <property type="match status" value="1"/>
</dbReference>
<comment type="subcellular location">
    <subcellularLocation>
        <location evidence="1">Membrane</location>
        <topology evidence="1">Multi-pass membrane protein</topology>
    </subcellularLocation>
</comment>
<evidence type="ECO:0000256" key="7">
    <source>
        <dbReference type="ARBA" id="ARBA00022989"/>
    </source>
</evidence>
<reference evidence="12 13" key="1">
    <citation type="submission" date="2019-03" db="EMBL/GenBank/DDBJ databases">
        <title>Ramlibacter rhizophilus CCTCC AB2015357, whole genome shotgun sequence.</title>
        <authorList>
            <person name="Zhang X."/>
            <person name="Feng G."/>
            <person name="Zhu H."/>
        </authorList>
    </citation>
    <scope>NUCLEOTIDE SEQUENCE [LARGE SCALE GENOMIC DNA]</scope>
    <source>
        <strain evidence="12 13">CCTCC AB2015357</strain>
    </source>
</reference>
<evidence type="ECO:0000256" key="1">
    <source>
        <dbReference type="ARBA" id="ARBA00004141"/>
    </source>
</evidence>
<dbReference type="PANTHER" id="PTHR48086">
    <property type="entry name" value="SODIUM/PROLINE SYMPORTER-RELATED"/>
    <property type="match status" value="1"/>
</dbReference>
<dbReference type="InterPro" id="IPR001734">
    <property type="entry name" value="Na/solute_symporter"/>
</dbReference>
<evidence type="ECO:0000256" key="6">
    <source>
        <dbReference type="ARBA" id="ARBA00022847"/>
    </source>
</evidence>
<feature type="transmembrane region" description="Helical" evidence="11">
    <location>
        <begin position="115"/>
        <end position="144"/>
    </location>
</feature>
<feature type="transmembrane region" description="Helical" evidence="11">
    <location>
        <begin position="447"/>
        <end position="468"/>
    </location>
</feature>
<dbReference type="RefSeq" id="WP_135284753.1">
    <property type="nucleotide sequence ID" value="NZ_SMLL01000003.1"/>
</dbReference>
<dbReference type="OrthoDB" id="9789704at2"/>
<evidence type="ECO:0000256" key="9">
    <source>
        <dbReference type="ARBA" id="ARBA00023201"/>
    </source>
</evidence>
<proteinExistence type="inferred from homology"/>
<name>A0A4Z0BSL6_9BURK</name>
<keyword evidence="13" id="KW-1185">Reference proteome</keyword>
<keyword evidence="7 11" id="KW-1133">Transmembrane helix</keyword>
<keyword evidence="9" id="KW-0915">Sodium</keyword>
<keyword evidence="5 11" id="KW-0812">Transmembrane</keyword>
<evidence type="ECO:0000256" key="8">
    <source>
        <dbReference type="ARBA" id="ARBA00023136"/>
    </source>
</evidence>
<dbReference type="GO" id="GO:0005886">
    <property type="term" value="C:plasma membrane"/>
    <property type="evidence" value="ECO:0007669"/>
    <property type="project" value="TreeGrafter"/>
</dbReference>
<keyword evidence="9" id="KW-0739">Sodium transport</keyword>
<feature type="transmembrane region" description="Helical" evidence="11">
    <location>
        <begin position="393"/>
        <end position="412"/>
    </location>
</feature>
<feature type="transmembrane region" description="Helical" evidence="11">
    <location>
        <begin position="36"/>
        <end position="56"/>
    </location>
</feature>
<evidence type="ECO:0000256" key="2">
    <source>
        <dbReference type="ARBA" id="ARBA00006434"/>
    </source>
</evidence>
<evidence type="ECO:0000256" key="4">
    <source>
        <dbReference type="ARBA" id="ARBA00022475"/>
    </source>
</evidence>
<feature type="transmembrane region" description="Helical" evidence="11">
    <location>
        <begin position="178"/>
        <end position="196"/>
    </location>
</feature>
<keyword evidence="9" id="KW-0406">Ion transport</keyword>
<dbReference type="CDD" id="cd11474">
    <property type="entry name" value="SLC5sbd_CHT"/>
    <property type="match status" value="1"/>
</dbReference>
<dbReference type="InterPro" id="IPR018212">
    <property type="entry name" value="Na/solute_symporter_CS"/>
</dbReference>
<protein>
    <submittedName>
        <fullName evidence="12">Sodium:solute symporter</fullName>
    </submittedName>
</protein>
<dbReference type="InterPro" id="IPR038377">
    <property type="entry name" value="Na/Glc_symporter_sf"/>
</dbReference>
<feature type="transmembrane region" description="Helical" evidence="11">
    <location>
        <begin position="226"/>
        <end position="243"/>
    </location>
</feature>
<keyword evidence="3" id="KW-0813">Transport</keyword>
<comment type="caution">
    <text evidence="12">The sequence shown here is derived from an EMBL/GenBank/DDBJ whole genome shotgun (WGS) entry which is preliminary data.</text>
</comment>
<dbReference type="EMBL" id="SMLL01000003">
    <property type="protein sequence ID" value="TFZ01454.1"/>
    <property type="molecule type" value="Genomic_DNA"/>
</dbReference>
<feature type="transmembrane region" description="Helical" evidence="11">
    <location>
        <begin position="314"/>
        <end position="338"/>
    </location>
</feature>
<comment type="similarity">
    <text evidence="2 10">Belongs to the sodium:solute symporter (SSF) (TC 2.A.21) family.</text>
</comment>
<dbReference type="GO" id="GO:0046942">
    <property type="term" value="P:carboxylic acid transport"/>
    <property type="evidence" value="ECO:0007669"/>
    <property type="project" value="UniProtKB-ARBA"/>
</dbReference>
<dbReference type="AlphaFoldDB" id="A0A4Z0BSL6"/>
<organism evidence="12 13">
    <name type="scientific">Ramlibacter rhizophilus</name>
    <dbReference type="NCBI Taxonomy" id="1781167"/>
    <lineage>
        <taxon>Bacteria</taxon>
        <taxon>Pseudomonadati</taxon>
        <taxon>Pseudomonadota</taxon>
        <taxon>Betaproteobacteria</taxon>
        <taxon>Burkholderiales</taxon>
        <taxon>Comamonadaceae</taxon>
        <taxon>Ramlibacter</taxon>
    </lineage>
</organism>
<dbReference type="Proteomes" id="UP000297564">
    <property type="component" value="Unassembled WGS sequence"/>
</dbReference>